<dbReference type="RefSeq" id="WP_244076687.1">
    <property type="nucleotide sequence ID" value="NZ_AP025581.1"/>
</dbReference>
<feature type="transmembrane region" description="Helical" evidence="4">
    <location>
        <begin position="219"/>
        <end position="238"/>
    </location>
</feature>
<evidence type="ECO:0000256" key="2">
    <source>
        <dbReference type="ARBA" id="ARBA00022989"/>
    </source>
</evidence>
<dbReference type="PROSITE" id="PS50850">
    <property type="entry name" value="MFS"/>
    <property type="match status" value="1"/>
</dbReference>
<dbReference type="InterPro" id="IPR011701">
    <property type="entry name" value="MFS"/>
</dbReference>
<dbReference type="GO" id="GO:0005886">
    <property type="term" value="C:plasma membrane"/>
    <property type="evidence" value="ECO:0007669"/>
    <property type="project" value="TreeGrafter"/>
</dbReference>
<protein>
    <submittedName>
        <fullName evidence="6">Fosmidomycin resistance protein</fullName>
    </submittedName>
</protein>
<feature type="transmembrane region" description="Helical" evidence="4">
    <location>
        <begin position="345"/>
        <end position="367"/>
    </location>
</feature>
<dbReference type="PANTHER" id="PTHR43129:SF1">
    <property type="entry name" value="FOSMIDOMYCIN RESISTANCE PROTEIN"/>
    <property type="match status" value="1"/>
</dbReference>
<evidence type="ECO:0000259" key="5">
    <source>
        <dbReference type="PROSITE" id="PS50850"/>
    </source>
</evidence>
<feature type="transmembrane region" description="Helical" evidence="4">
    <location>
        <begin position="107"/>
        <end position="123"/>
    </location>
</feature>
<dbReference type="Gene3D" id="1.20.1250.20">
    <property type="entry name" value="MFS general substrate transporter like domains"/>
    <property type="match status" value="2"/>
</dbReference>
<feature type="transmembrane region" description="Helical" evidence="4">
    <location>
        <begin position="9"/>
        <end position="28"/>
    </location>
</feature>
<keyword evidence="2 4" id="KW-1133">Transmembrane helix</keyword>
<comment type="caution">
    <text evidence="6">The sequence shown here is derived from an EMBL/GenBank/DDBJ whole genome shotgun (WGS) entry which is preliminary data.</text>
</comment>
<dbReference type="InterPro" id="IPR036259">
    <property type="entry name" value="MFS_trans_sf"/>
</dbReference>
<dbReference type="InterPro" id="IPR020846">
    <property type="entry name" value="MFS_dom"/>
</dbReference>
<proteinExistence type="predicted"/>
<sequence length="417" mass="44493">MTDKKSHTVYGRQTVYAVLLAISFAHLLNDMMQSVIPAVYPLLKEKFGFTFAQIGVITLVFQLTSSLLQPFAGRIADRHPRPYSLAIGMGFTLVGLLALAAAPSFGWILAAVGLIGCGSSVFHPESSRVAQLASGGRKGLAQSIFQVGGNAGGAMGPLLAALVVIPFGQGAIGWFALAALVGIFVLTRIGGWYKRQLHAAARNRAGVTKTAPRFPRRTVRTALFILGVLVFSKYFYIASMTNYFTFFLMDKFSMSVQGAQYCLFAFLAASAIGTFFGGPLGDRIGRKYVIWGSILGAAPFTLLLPYVGLTATILLAVVIGLVISSAFSAILVYATDLMPDKVGMIAGVFFGLMFGLGGLGSAFFGWLADKTSVQFVFQISTLLPLLGVVTGFLPNIEPFGNTMSYANGKRSNRYGKS</sequence>
<evidence type="ECO:0000313" key="6">
    <source>
        <dbReference type="EMBL" id="GKI19414.1"/>
    </source>
</evidence>
<evidence type="ECO:0000313" key="7">
    <source>
        <dbReference type="Proteomes" id="UP001055105"/>
    </source>
</evidence>
<evidence type="ECO:0000256" key="1">
    <source>
        <dbReference type="ARBA" id="ARBA00022692"/>
    </source>
</evidence>
<dbReference type="PANTHER" id="PTHR43129">
    <property type="entry name" value="FOSMIDOMYCIN RESISTANCE PROTEIN"/>
    <property type="match status" value="1"/>
</dbReference>
<dbReference type="AlphaFoldDB" id="A0AA37KR17"/>
<reference evidence="6" key="1">
    <citation type="submission" date="2022-01" db="EMBL/GenBank/DDBJ databases">
        <title>Novel bile acid biosynthetic pathways are enriched in the microbiome of centenarians.</title>
        <authorList>
            <person name="Sato Y."/>
            <person name="Atarashi K."/>
            <person name="Plichta R.D."/>
            <person name="Arai Y."/>
            <person name="Sasajima S."/>
            <person name="Kearney M.S."/>
            <person name="Suda W."/>
            <person name="Takeshita K."/>
            <person name="Sasaki T."/>
            <person name="Okamoto S."/>
            <person name="Skelly N.A."/>
            <person name="Okamura Y."/>
            <person name="Vlamakis H."/>
            <person name="Li Y."/>
            <person name="Tanoue T."/>
            <person name="Takei H."/>
            <person name="Nittono H."/>
            <person name="Narushima S."/>
            <person name="Irie J."/>
            <person name="Itoh H."/>
            <person name="Moriya K."/>
            <person name="Sugiura Y."/>
            <person name="Suematsu M."/>
            <person name="Moritoki N."/>
            <person name="Shibata S."/>
            <person name="Littman R.D."/>
            <person name="Fischbach A.M."/>
            <person name="Uwamino Y."/>
            <person name="Inoue T."/>
            <person name="Honda A."/>
            <person name="Hattori M."/>
            <person name="Murai T."/>
            <person name="Xavier J.R."/>
            <person name="Hirose N."/>
            <person name="Honda K."/>
        </authorList>
    </citation>
    <scope>NUCLEOTIDE SEQUENCE</scope>
    <source>
        <strain evidence="6">CE91-St16</strain>
    </source>
</reference>
<organism evidence="6 7">
    <name type="scientific">Alistipes finegoldii</name>
    <dbReference type="NCBI Taxonomy" id="214856"/>
    <lineage>
        <taxon>Bacteria</taxon>
        <taxon>Pseudomonadati</taxon>
        <taxon>Bacteroidota</taxon>
        <taxon>Bacteroidia</taxon>
        <taxon>Bacteroidales</taxon>
        <taxon>Rikenellaceae</taxon>
        <taxon>Alistipes</taxon>
    </lineage>
</organism>
<keyword evidence="3 4" id="KW-0472">Membrane</keyword>
<accession>A0AA37KR17</accession>
<evidence type="ECO:0000256" key="3">
    <source>
        <dbReference type="ARBA" id="ARBA00023136"/>
    </source>
</evidence>
<gene>
    <name evidence="6" type="ORF">CE91St16_23220</name>
</gene>
<name>A0AA37KR17_9BACT</name>
<feature type="transmembrane region" description="Helical" evidence="4">
    <location>
        <begin position="258"/>
        <end position="276"/>
    </location>
</feature>
<feature type="transmembrane region" description="Helical" evidence="4">
    <location>
        <begin position="48"/>
        <end position="71"/>
    </location>
</feature>
<dbReference type="Pfam" id="PF07690">
    <property type="entry name" value="MFS_1"/>
    <property type="match status" value="1"/>
</dbReference>
<keyword evidence="1 4" id="KW-0812">Transmembrane</keyword>
<dbReference type="GO" id="GO:0022857">
    <property type="term" value="F:transmembrane transporter activity"/>
    <property type="evidence" value="ECO:0007669"/>
    <property type="project" value="InterPro"/>
</dbReference>
<dbReference type="CDD" id="cd17478">
    <property type="entry name" value="MFS_FsR"/>
    <property type="match status" value="1"/>
</dbReference>
<dbReference type="SUPFAM" id="SSF103473">
    <property type="entry name" value="MFS general substrate transporter"/>
    <property type="match status" value="1"/>
</dbReference>
<feature type="transmembrane region" description="Helical" evidence="4">
    <location>
        <begin position="288"/>
        <end position="307"/>
    </location>
</feature>
<feature type="domain" description="Major facilitator superfamily (MFS) profile" evidence="5">
    <location>
        <begin position="18"/>
        <end position="399"/>
    </location>
</feature>
<feature type="transmembrane region" description="Helical" evidence="4">
    <location>
        <begin position="171"/>
        <end position="193"/>
    </location>
</feature>
<feature type="transmembrane region" description="Helical" evidence="4">
    <location>
        <begin position="144"/>
        <end position="165"/>
    </location>
</feature>
<dbReference type="Proteomes" id="UP001055105">
    <property type="component" value="Unassembled WGS sequence"/>
</dbReference>
<feature type="transmembrane region" description="Helical" evidence="4">
    <location>
        <begin position="373"/>
        <end position="393"/>
    </location>
</feature>
<feature type="transmembrane region" description="Helical" evidence="4">
    <location>
        <begin position="83"/>
        <end position="101"/>
    </location>
</feature>
<evidence type="ECO:0000256" key="4">
    <source>
        <dbReference type="SAM" id="Phobius"/>
    </source>
</evidence>
<dbReference type="EMBL" id="BQOL01000001">
    <property type="protein sequence ID" value="GKI19414.1"/>
    <property type="molecule type" value="Genomic_DNA"/>
</dbReference>
<feature type="transmembrane region" description="Helical" evidence="4">
    <location>
        <begin position="313"/>
        <end position="333"/>
    </location>
</feature>